<keyword evidence="1" id="KW-0479">Metal-binding</keyword>
<dbReference type="OrthoDB" id="10297733at2759"/>
<sequence>MRRFNLNASRRFETLVAAVERGSMPHFKELSQEWPTDFPSIMRAFAAVLQHLSTETFFNVTSGGLNFDEINETILRSLTSFTMLMEVAAREFESDARLRQEQREELFSVFQKDMSGLLDWFEFFARQSPILMRNIPFSPDTGVGGVALIFAYLLRLSLNDEGIFPGLERITNLLLEMWMAGPRIERGRDRSLRTPREYITAVYPMFLAFRVYISEERYLSLLIQIINMPRKGRWYQRVVDSFVFRLQEWTAVHRNYNGDIGSLQDIESMQDIVELYQALTSSSVPCKPFLRPHGPLFDALKRARELPVPIHDANGDTLDLIVASTLISRSGFQAHNVLCALPDMLDAGFLDVVTHRILHHPRDLSNPFLKWSTKNPLGELTVMLYHPTIYDAVHSALSRLPQPLPTRLSSYPEWSSFLEFKEICARGYDSAPRTRISLCDNFQHSTMGVTHLDDVHSEQCSQCCSVVYCSSQCQQHDWKMLHRDECGARHIDRIRQRADKAWISHRTRGMFLQLLKGFLEEFCVIFRDPGEALFVDITAFPVTPYVLHSATHLLSTTVGELECQVFEDSRFRAMAEEKGASPNGSSLRFAGFAALFGQYMISAMGLFDDAELRRPAVTNISSISRFRPLNIHIKLAMLD</sequence>
<dbReference type="Proteomes" id="UP000541558">
    <property type="component" value="Unassembled WGS sequence"/>
</dbReference>
<evidence type="ECO:0000313" key="6">
    <source>
        <dbReference type="EMBL" id="KAF5341093.1"/>
    </source>
</evidence>
<name>A0A8H5CHW3_9AGAR</name>
<dbReference type="EMBL" id="JAACJK010000002">
    <property type="protein sequence ID" value="KAF5341093.1"/>
    <property type="molecule type" value="Genomic_DNA"/>
</dbReference>
<keyword evidence="3" id="KW-0862">Zinc</keyword>
<reference evidence="6 7" key="1">
    <citation type="journal article" date="2020" name="ISME J.">
        <title>Uncovering the hidden diversity of litter-decomposition mechanisms in mushroom-forming fungi.</title>
        <authorList>
            <person name="Floudas D."/>
            <person name="Bentzer J."/>
            <person name="Ahren D."/>
            <person name="Johansson T."/>
            <person name="Persson P."/>
            <person name="Tunlid A."/>
        </authorList>
    </citation>
    <scope>NUCLEOTIDE SEQUENCE [LARGE SCALE GENOMIC DNA]</scope>
    <source>
        <strain evidence="6 7">CBS 175.51</strain>
    </source>
</reference>
<dbReference type="Pfam" id="PF01753">
    <property type="entry name" value="zf-MYND"/>
    <property type="match status" value="1"/>
</dbReference>
<dbReference type="SUPFAM" id="SSF144232">
    <property type="entry name" value="HIT/MYND zinc finger-like"/>
    <property type="match status" value="1"/>
</dbReference>
<accession>A0A8H5CHW3</accession>
<keyword evidence="7" id="KW-1185">Reference proteome</keyword>
<keyword evidence="2 4" id="KW-0863">Zinc-finger</keyword>
<evidence type="ECO:0000256" key="3">
    <source>
        <dbReference type="ARBA" id="ARBA00022833"/>
    </source>
</evidence>
<evidence type="ECO:0000313" key="7">
    <source>
        <dbReference type="Proteomes" id="UP000541558"/>
    </source>
</evidence>
<gene>
    <name evidence="6" type="ORF">D9611_005838</name>
</gene>
<evidence type="ECO:0000259" key="5">
    <source>
        <dbReference type="PROSITE" id="PS50865"/>
    </source>
</evidence>
<comment type="caution">
    <text evidence="6">The sequence shown here is derived from an EMBL/GenBank/DDBJ whole genome shotgun (WGS) entry which is preliminary data.</text>
</comment>
<dbReference type="InterPro" id="IPR002893">
    <property type="entry name" value="Znf_MYND"/>
</dbReference>
<dbReference type="GO" id="GO:0008270">
    <property type="term" value="F:zinc ion binding"/>
    <property type="evidence" value="ECO:0007669"/>
    <property type="project" value="UniProtKB-KW"/>
</dbReference>
<dbReference type="Gene3D" id="6.10.140.2220">
    <property type="match status" value="1"/>
</dbReference>
<protein>
    <recommendedName>
        <fullName evidence="5">MYND-type domain-containing protein</fullName>
    </recommendedName>
</protein>
<proteinExistence type="predicted"/>
<evidence type="ECO:0000256" key="4">
    <source>
        <dbReference type="PROSITE-ProRule" id="PRU00134"/>
    </source>
</evidence>
<evidence type="ECO:0000256" key="2">
    <source>
        <dbReference type="ARBA" id="ARBA00022771"/>
    </source>
</evidence>
<dbReference type="PROSITE" id="PS50865">
    <property type="entry name" value="ZF_MYND_2"/>
    <property type="match status" value="1"/>
</dbReference>
<evidence type="ECO:0000256" key="1">
    <source>
        <dbReference type="ARBA" id="ARBA00022723"/>
    </source>
</evidence>
<dbReference type="AlphaFoldDB" id="A0A8H5CHW3"/>
<organism evidence="6 7">
    <name type="scientific">Ephemerocybe angulata</name>
    <dbReference type="NCBI Taxonomy" id="980116"/>
    <lineage>
        <taxon>Eukaryota</taxon>
        <taxon>Fungi</taxon>
        <taxon>Dikarya</taxon>
        <taxon>Basidiomycota</taxon>
        <taxon>Agaricomycotina</taxon>
        <taxon>Agaricomycetes</taxon>
        <taxon>Agaricomycetidae</taxon>
        <taxon>Agaricales</taxon>
        <taxon>Agaricineae</taxon>
        <taxon>Psathyrellaceae</taxon>
        <taxon>Ephemerocybe</taxon>
    </lineage>
</organism>
<feature type="domain" description="MYND-type" evidence="5">
    <location>
        <begin position="436"/>
        <end position="486"/>
    </location>
</feature>